<evidence type="ECO:0000256" key="1">
    <source>
        <dbReference type="SAM" id="SignalP"/>
    </source>
</evidence>
<organism evidence="2 3">
    <name type="scientific">Melanomma pulvis-pyrius CBS 109.77</name>
    <dbReference type="NCBI Taxonomy" id="1314802"/>
    <lineage>
        <taxon>Eukaryota</taxon>
        <taxon>Fungi</taxon>
        <taxon>Dikarya</taxon>
        <taxon>Ascomycota</taxon>
        <taxon>Pezizomycotina</taxon>
        <taxon>Dothideomycetes</taxon>
        <taxon>Pleosporomycetidae</taxon>
        <taxon>Pleosporales</taxon>
        <taxon>Melanommataceae</taxon>
        <taxon>Melanomma</taxon>
    </lineage>
</organism>
<dbReference type="SUPFAM" id="SSF55486">
    <property type="entry name" value="Metalloproteases ('zincins'), catalytic domain"/>
    <property type="match status" value="1"/>
</dbReference>
<sequence>MRFSWTFQIVLSFALLVSGTVTPEFKTAPDSCNDLQKPSQQCIQDLQAHPEGAVAFSGGELKWDKDHKCDEEQMAQYQTAAWDAHVLAAFADLEPDEHNARDIALWKAWIGPDYPTQQKRIAENLKRAAEFLTKKDFDIILSCNDQKNTCSVNRDGKSVGGYVWTYKGWFRYPDIVMCEPFFSSDTLMYKIDQIEEELANGKLEKAQQAIGQKNVGMIFLHEMMHLDSVGQPHIVDEHVDPSGVGMWAYGPSLVHQLARRNLNQGGSATRASTNADSYAWFANSKYIYDLTGYFPRPPNWKGAIDSYSNGDWVREQNGWTLDFGLITETTSDDEINNRYNNIVDGMSPPPSTGKALVIAMIAAITPHVGYADINNQWHFFTTEVGHAVDCDRKSDPVHEIIPQGPSDPKLSPDVDPKNLPWPGGDFTLNINGEECHYKCDGTSAGRLFCSKTEISCKENSMKSRSNGLLHCGSFVMFHAAVWCEF</sequence>
<accession>A0A6A6XAJ3</accession>
<dbReference type="Gene3D" id="3.40.390.10">
    <property type="entry name" value="Collagenase (Catalytic Domain)"/>
    <property type="match status" value="1"/>
</dbReference>
<protein>
    <recommendedName>
        <fullName evidence="4">Lysine-specific metallo-endopeptidase domain-containing protein</fullName>
    </recommendedName>
</protein>
<dbReference type="Proteomes" id="UP000799757">
    <property type="component" value="Unassembled WGS sequence"/>
</dbReference>
<gene>
    <name evidence="2" type="ORF">K505DRAFT_350230</name>
</gene>
<evidence type="ECO:0000313" key="2">
    <source>
        <dbReference type="EMBL" id="KAF2793033.1"/>
    </source>
</evidence>
<keyword evidence="3" id="KW-1185">Reference proteome</keyword>
<evidence type="ECO:0000313" key="3">
    <source>
        <dbReference type="Proteomes" id="UP000799757"/>
    </source>
</evidence>
<feature type="signal peptide" evidence="1">
    <location>
        <begin position="1"/>
        <end position="19"/>
    </location>
</feature>
<name>A0A6A6XAJ3_9PLEO</name>
<proteinExistence type="predicted"/>
<feature type="chain" id="PRO_5025380068" description="Lysine-specific metallo-endopeptidase domain-containing protein" evidence="1">
    <location>
        <begin position="20"/>
        <end position="485"/>
    </location>
</feature>
<dbReference type="GO" id="GO:0008237">
    <property type="term" value="F:metallopeptidase activity"/>
    <property type="evidence" value="ECO:0007669"/>
    <property type="project" value="InterPro"/>
</dbReference>
<dbReference type="EMBL" id="MU001945">
    <property type="protein sequence ID" value="KAF2793033.1"/>
    <property type="molecule type" value="Genomic_DNA"/>
</dbReference>
<evidence type="ECO:0008006" key="4">
    <source>
        <dbReference type="Google" id="ProtNLM"/>
    </source>
</evidence>
<dbReference type="AlphaFoldDB" id="A0A6A6XAJ3"/>
<reference evidence="2" key="1">
    <citation type="journal article" date="2020" name="Stud. Mycol.">
        <title>101 Dothideomycetes genomes: a test case for predicting lifestyles and emergence of pathogens.</title>
        <authorList>
            <person name="Haridas S."/>
            <person name="Albert R."/>
            <person name="Binder M."/>
            <person name="Bloem J."/>
            <person name="Labutti K."/>
            <person name="Salamov A."/>
            <person name="Andreopoulos B."/>
            <person name="Baker S."/>
            <person name="Barry K."/>
            <person name="Bills G."/>
            <person name="Bluhm B."/>
            <person name="Cannon C."/>
            <person name="Castanera R."/>
            <person name="Culley D."/>
            <person name="Daum C."/>
            <person name="Ezra D."/>
            <person name="Gonzalez J."/>
            <person name="Henrissat B."/>
            <person name="Kuo A."/>
            <person name="Liang C."/>
            <person name="Lipzen A."/>
            <person name="Lutzoni F."/>
            <person name="Magnuson J."/>
            <person name="Mondo S."/>
            <person name="Nolan M."/>
            <person name="Ohm R."/>
            <person name="Pangilinan J."/>
            <person name="Park H.-J."/>
            <person name="Ramirez L."/>
            <person name="Alfaro M."/>
            <person name="Sun H."/>
            <person name="Tritt A."/>
            <person name="Yoshinaga Y."/>
            <person name="Zwiers L.-H."/>
            <person name="Turgeon B."/>
            <person name="Goodwin S."/>
            <person name="Spatafora J."/>
            <person name="Crous P."/>
            <person name="Grigoriev I."/>
        </authorList>
    </citation>
    <scope>NUCLEOTIDE SEQUENCE</scope>
    <source>
        <strain evidence="2">CBS 109.77</strain>
    </source>
</reference>
<dbReference type="OrthoDB" id="1896086at2759"/>
<keyword evidence="1" id="KW-0732">Signal</keyword>
<dbReference type="InterPro" id="IPR024079">
    <property type="entry name" value="MetalloPept_cat_dom_sf"/>
</dbReference>